<accession>A0A0S8FU03</accession>
<reference evidence="1 2" key="1">
    <citation type="journal article" date="2015" name="Microbiome">
        <title>Genomic resolution of linkages in carbon, nitrogen, and sulfur cycling among widespread estuary sediment bacteria.</title>
        <authorList>
            <person name="Baker B.J."/>
            <person name="Lazar C.S."/>
            <person name="Teske A.P."/>
            <person name="Dick G.J."/>
        </authorList>
    </citation>
    <scope>NUCLEOTIDE SEQUENCE [LARGE SCALE GENOMIC DNA]</scope>
    <source>
        <strain evidence="1">SM23_42</strain>
    </source>
</reference>
<protein>
    <recommendedName>
        <fullName evidence="3">DUF3137 domain-containing protein</fullName>
    </recommendedName>
</protein>
<proteinExistence type="predicted"/>
<evidence type="ECO:0000313" key="1">
    <source>
        <dbReference type="EMBL" id="KPK63428.1"/>
    </source>
</evidence>
<dbReference type="Proteomes" id="UP000051373">
    <property type="component" value="Unassembled WGS sequence"/>
</dbReference>
<dbReference type="AlphaFoldDB" id="A0A0S8FU03"/>
<organism evidence="1 2">
    <name type="scientific">candidate division WOR_3 bacterium SM23_42</name>
    <dbReference type="NCBI Taxonomy" id="1703779"/>
    <lineage>
        <taxon>Bacteria</taxon>
        <taxon>Bacteria division WOR-3</taxon>
    </lineage>
</organism>
<evidence type="ECO:0008006" key="3">
    <source>
        <dbReference type="Google" id="ProtNLM"/>
    </source>
</evidence>
<name>A0A0S8FU03_UNCW3</name>
<comment type="caution">
    <text evidence="1">The sequence shown here is derived from an EMBL/GenBank/DDBJ whole genome shotgun (WGS) entry which is preliminary data.</text>
</comment>
<dbReference type="EMBL" id="LJUJ01000013">
    <property type="protein sequence ID" value="KPK63428.1"/>
    <property type="molecule type" value="Genomic_DNA"/>
</dbReference>
<sequence length="195" mass="23175">MTLEKPWKKHFKRLLEQMTSNWRGRLTGPDEQSLAEIYTYPTFNGEYKGRKFIVEISEFPSTPRKPGLGEGMDNVEYLRIRFTVESKYRIRITHEDFADRLGKLMHLQHEFQTGDKKFDRRFFIKLVSQDDRQLMLDAAVRDLISELEPFAIIEITQNGILWSQMLRSKKQLEFETVSRHLARFSKLVDRISETV</sequence>
<evidence type="ECO:0000313" key="2">
    <source>
        <dbReference type="Proteomes" id="UP000051373"/>
    </source>
</evidence>
<gene>
    <name evidence="1" type="ORF">AMJ83_07115</name>
</gene>